<keyword evidence="1" id="KW-0812">Transmembrane</keyword>
<organism evidence="2">
    <name type="scientific">Streptococcus agalactiae ni1122</name>
    <dbReference type="NCBI Taxonomy" id="996793"/>
    <lineage>
        <taxon>Bacteria</taxon>
        <taxon>Bacillati</taxon>
        <taxon>Bacillota</taxon>
        <taxon>Bacilli</taxon>
        <taxon>Lactobacillales</taxon>
        <taxon>Streptococcaceae</taxon>
        <taxon>Streptococcus</taxon>
    </lineage>
</organism>
<dbReference type="EMBL" id="KC460338">
    <property type="protein sequence ID" value="AGO89359.1"/>
    <property type="molecule type" value="Genomic_DNA"/>
</dbReference>
<sequence length="190" mass="21663">MNKEFDYVAFAKNFEATNGRPPTADELDNAKWEHFGIRWHTPEESQAELERINASYKPTWSEHLKDALSFLGRGFFKALFFVLVSPIYLIMLFFNLIKSAIGVFMVWFVSKFVLGMIIGVIASIKYGTDLSTNPFPAPFRGIVDFILGRDFFQNAVPNFFPHPMLDTWIIGIAIILLALVATFAKVEENK</sequence>
<feature type="transmembrane region" description="Helical" evidence="1">
    <location>
        <begin position="78"/>
        <end position="97"/>
    </location>
</feature>
<protein>
    <submittedName>
        <fullName evidence="2">Uncharacterized protein</fullName>
    </submittedName>
</protein>
<reference evidence="2" key="1">
    <citation type="journal article" date="2013" name="J. Bacteriol.">
        <title>Modular evolution of TnGBSs, a new family of integrative and conjugative elements associating insertion sequence transposition, plasmid replication, and conjugation for their spreading.</title>
        <authorList>
            <person name="Guerillot R."/>
            <person name="Da Cunha V."/>
            <person name="Sauvage E."/>
            <person name="Bouchier C."/>
            <person name="Glaser P."/>
        </authorList>
    </citation>
    <scope>NUCLEOTIDE SEQUENCE</scope>
    <source>
        <strain evidence="2">Ni1122</strain>
    </source>
</reference>
<keyword evidence="1" id="KW-1133">Transmembrane helix</keyword>
<accession>S4WBJ6</accession>
<dbReference type="AlphaFoldDB" id="S4WBJ6"/>
<name>S4WBJ6_STRAG</name>
<keyword evidence="1" id="KW-0472">Membrane</keyword>
<evidence type="ECO:0000313" key="2">
    <source>
        <dbReference type="EMBL" id="AGO89359.1"/>
    </source>
</evidence>
<evidence type="ECO:0000256" key="1">
    <source>
        <dbReference type="SAM" id="Phobius"/>
    </source>
</evidence>
<feature type="transmembrane region" description="Helical" evidence="1">
    <location>
        <begin position="167"/>
        <end position="186"/>
    </location>
</feature>
<proteinExistence type="predicted"/>
<feature type="transmembrane region" description="Helical" evidence="1">
    <location>
        <begin position="104"/>
        <end position="124"/>
    </location>
</feature>